<dbReference type="PANTHER" id="PTHR15138:SF14">
    <property type="entry name" value="TRANSCRIPTION INITIATION FACTOR TFIID SUBUNIT 4"/>
    <property type="match status" value="1"/>
</dbReference>
<organism evidence="8 9">
    <name type="scientific">Plakobranchus ocellatus</name>
    <dbReference type="NCBI Taxonomy" id="259542"/>
    <lineage>
        <taxon>Eukaryota</taxon>
        <taxon>Metazoa</taxon>
        <taxon>Spiralia</taxon>
        <taxon>Lophotrochozoa</taxon>
        <taxon>Mollusca</taxon>
        <taxon>Gastropoda</taxon>
        <taxon>Heterobranchia</taxon>
        <taxon>Euthyneura</taxon>
        <taxon>Panpulmonata</taxon>
        <taxon>Sacoglossa</taxon>
        <taxon>Placobranchoidea</taxon>
        <taxon>Plakobranchidae</taxon>
        <taxon>Plakobranchus</taxon>
    </lineage>
</organism>
<keyword evidence="9" id="KW-1185">Reference proteome</keyword>
<comment type="similarity">
    <text evidence="2">Belongs to the TAF4 family.</text>
</comment>
<feature type="compositionally biased region" description="Low complexity" evidence="6">
    <location>
        <begin position="235"/>
        <end position="249"/>
    </location>
</feature>
<feature type="compositionally biased region" description="Basic and acidic residues" evidence="6">
    <location>
        <begin position="515"/>
        <end position="532"/>
    </location>
</feature>
<dbReference type="PANTHER" id="PTHR15138">
    <property type="entry name" value="TRANSCRIPTION INITIATION FACTOR TFIID SUBUNIT 4"/>
    <property type="match status" value="1"/>
</dbReference>
<feature type="region of interest" description="Disordered" evidence="6">
    <location>
        <begin position="235"/>
        <end position="259"/>
    </location>
</feature>
<sequence length="624" mass="69150">MALQGSKQMKVTGCQDCGQDEEEFPNRSAAAIAVRSRVLQYRDAKGVILLDILPQGQCIKLPDTAALLTALIKEAIHRKRPGLLRRGVVLQQDNATPHSTNLTQQWLQRYGWEILPHPAQSPDLAPSDFHLFGPLKRHLGGMAFETEDDLISELRNWFDNLDVDFFRKSLPLLRQLMLKGQMTIEGIRAPPVEVVPPLSQPSGVTQRQQTTGGTPGTQQVATVRGTFQQRPILPQQQQQVTPVQQQMTVRPSPGPQSSRVAPIRHTAPIIRQPGQQQQHLVRPIANSAVVRASSPQVTITPGGGKVVVHASPQPQQAQVRPKGMPRPSPTAVRATKPQMGSPAASSVKSDLSSLGPAPREKRKFESIKDGDDDFNDVATMGGVNLSEESKNILATTNADFIGAQSRSCKDEIFLAASPLLRKITAIAKKYGVEEISPAVVNLISHATQERLRDLVSKLSTTAEHRIEIYKMDTRFDAVSETKQKLKFLEELDKLEKKRHEEQEREKLLRAIKSRSKNEDPEQAELKQKAKELQQAEAEELRQKEANLTALAAIGPRKKRKLDFSDAGTPGSSVGGSLLNSSVNSPRANVLRPRIKRVNMKDVQIVLESERQTRKSDLLYKTFLK</sequence>
<keyword evidence="4" id="KW-0804">Transcription</keyword>
<feature type="compositionally biased region" description="Polar residues" evidence="6">
    <location>
        <begin position="343"/>
        <end position="352"/>
    </location>
</feature>
<evidence type="ECO:0000256" key="2">
    <source>
        <dbReference type="ARBA" id="ARBA00006178"/>
    </source>
</evidence>
<evidence type="ECO:0000313" key="9">
    <source>
        <dbReference type="Proteomes" id="UP000735302"/>
    </source>
</evidence>
<dbReference type="InterPro" id="IPR007900">
    <property type="entry name" value="TAF4_C"/>
</dbReference>
<comment type="subcellular location">
    <subcellularLocation>
        <location evidence="1">Nucleus</location>
    </subcellularLocation>
</comment>
<feature type="region of interest" description="Disordered" evidence="6">
    <location>
        <begin position="312"/>
        <end position="361"/>
    </location>
</feature>
<dbReference type="GO" id="GO:0003677">
    <property type="term" value="F:DNA binding"/>
    <property type="evidence" value="ECO:0007669"/>
    <property type="project" value="TreeGrafter"/>
</dbReference>
<dbReference type="GO" id="GO:0016251">
    <property type="term" value="F:RNA polymerase II general transcription initiation factor activity"/>
    <property type="evidence" value="ECO:0007669"/>
    <property type="project" value="TreeGrafter"/>
</dbReference>
<evidence type="ECO:0000256" key="3">
    <source>
        <dbReference type="ARBA" id="ARBA00023015"/>
    </source>
</evidence>
<name>A0AAV4BMX7_9GAST</name>
<dbReference type="AlphaFoldDB" id="A0AAV4BMX7"/>
<keyword evidence="3" id="KW-0805">Transcription regulation</keyword>
<feature type="region of interest" description="Disordered" evidence="6">
    <location>
        <begin position="509"/>
        <end position="532"/>
    </location>
</feature>
<evidence type="ECO:0000256" key="6">
    <source>
        <dbReference type="SAM" id="MobiDB-lite"/>
    </source>
</evidence>
<evidence type="ECO:0000313" key="8">
    <source>
        <dbReference type="EMBL" id="GFO20707.1"/>
    </source>
</evidence>
<dbReference type="SUPFAM" id="SSF47113">
    <property type="entry name" value="Histone-fold"/>
    <property type="match status" value="1"/>
</dbReference>
<dbReference type="Gene3D" id="3.30.420.10">
    <property type="entry name" value="Ribonuclease H-like superfamily/Ribonuclease H"/>
    <property type="match status" value="1"/>
</dbReference>
<gene>
    <name evidence="8" type="ORF">PoB_004721200</name>
</gene>
<evidence type="ECO:0000256" key="5">
    <source>
        <dbReference type="ARBA" id="ARBA00023242"/>
    </source>
</evidence>
<dbReference type="Pfam" id="PF05236">
    <property type="entry name" value="TAF4"/>
    <property type="match status" value="1"/>
</dbReference>
<dbReference type="GO" id="GO:0006367">
    <property type="term" value="P:transcription initiation at RNA polymerase II promoter"/>
    <property type="evidence" value="ECO:0007669"/>
    <property type="project" value="TreeGrafter"/>
</dbReference>
<comment type="caution">
    <text evidence="8">The sequence shown here is derived from an EMBL/GenBank/DDBJ whole genome shotgun (WGS) entry which is preliminary data.</text>
</comment>
<dbReference type="InterPro" id="IPR036397">
    <property type="entry name" value="RNaseH_sf"/>
</dbReference>
<evidence type="ECO:0000256" key="4">
    <source>
        <dbReference type="ARBA" id="ARBA00023163"/>
    </source>
</evidence>
<dbReference type="InterPro" id="IPR009072">
    <property type="entry name" value="Histone-fold"/>
</dbReference>
<dbReference type="InterPro" id="IPR045144">
    <property type="entry name" value="TAF4"/>
</dbReference>
<accession>A0AAV4BMX7</accession>
<dbReference type="Gene3D" id="1.10.20.10">
    <property type="entry name" value="Histone, subunit A"/>
    <property type="match status" value="1"/>
</dbReference>
<keyword evidence="5" id="KW-0539">Nucleus</keyword>
<dbReference type="EMBL" id="BLXT01005191">
    <property type="protein sequence ID" value="GFO20707.1"/>
    <property type="molecule type" value="Genomic_DNA"/>
</dbReference>
<evidence type="ECO:0000259" key="7">
    <source>
        <dbReference type="Pfam" id="PF05236"/>
    </source>
</evidence>
<protein>
    <submittedName>
        <fullName evidence="8">Transcription initiation factor tfiid subunit 4</fullName>
    </submittedName>
</protein>
<feature type="region of interest" description="Disordered" evidence="6">
    <location>
        <begin position="560"/>
        <end position="579"/>
    </location>
</feature>
<dbReference type="Proteomes" id="UP000735302">
    <property type="component" value="Unassembled WGS sequence"/>
</dbReference>
<dbReference type="CDD" id="cd08045">
    <property type="entry name" value="HFD_TAF4"/>
    <property type="match status" value="1"/>
</dbReference>
<dbReference type="GO" id="GO:0005669">
    <property type="term" value="C:transcription factor TFIID complex"/>
    <property type="evidence" value="ECO:0007669"/>
    <property type="project" value="InterPro"/>
</dbReference>
<dbReference type="FunFam" id="1.10.20.10:FF:000015">
    <property type="entry name" value="Transcription initiation factor TFIID subunit 4B"/>
    <property type="match status" value="1"/>
</dbReference>
<dbReference type="GO" id="GO:0046982">
    <property type="term" value="F:protein heterodimerization activity"/>
    <property type="evidence" value="ECO:0007669"/>
    <property type="project" value="InterPro"/>
</dbReference>
<proteinExistence type="inferred from homology"/>
<feature type="domain" description="Transcription initiation factor TFIID component TAF4 C-terminal" evidence="7">
    <location>
        <begin position="374"/>
        <end position="620"/>
    </location>
</feature>
<evidence type="ECO:0000256" key="1">
    <source>
        <dbReference type="ARBA" id="ARBA00004123"/>
    </source>
</evidence>
<reference evidence="8 9" key="1">
    <citation type="journal article" date="2021" name="Elife">
        <title>Chloroplast acquisition without the gene transfer in kleptoplastic sea slugs, Plakobranchus ocellatus.</title>
        <authorList>
            <person name="Maeda T."/>
            <person name="Takahashi S."/>
            <person name="Yoshida T."/>
            <person name="Shimamura S."/>
            <person name="Takaki Y."/>
            <person name="Nagai Y."/>
            <person name="Toyoda A."/>
            <person name="Suzuki Y."/>
            <person name="Arimoto A."/>
            <person name="Ishii H."/>
            <person name="Satoh N."/>
            <person name="Nishiyama T."/>
            <person name="Hasebe M."/>
            <person name="Maruyama T."/>
            <person name="Minagawa J."/>
            <person name="Obokata J."/>
            <person name="Shigenobu S."/>
        </authorList>
    </citation>
    <scope>NUCLEOTIDE SEQUENCE [LARGE SCALE GENOMIC DNA]</scope>
</reference>